<feature type="transmembrane region" description="Helical" evidence="1">
    <location>
        <begin position="12"/>
        <end position="31"/>
    </location>
</feature>
<dbReference type="AlphaFoldDB" id="A0A512J9F3"/>
<reference evidence="2 4" key="3">
    <citation type="submission" date="2019-07" db="EMBL/GenBank/DDBJ databases">
        <title>Whole genome shotgun sequence of Methylobacterium oxalidis NBRC 107715.</title>
        <authorList>
            <person name="Hosoyama A."/>
            <person name="Uohara A."/>
            <person name="Ohji S."/>
            <person name="Ichikawa N."/>
        </authorList>
    </citation>
    <scope>NUCLEOTIDE SEQUENCE [LARGE SCALE GENOMIC DNA]</scope>
    <source>
        <strain evidence="2 4">NBRC 107715</strain>
    </source>
</reference>
<protein>
    <submittedName>
        <fullName evidence="2">Uncharacterized protein</fullName>
    </submittedName>
</protein>
<comment type="caution">
    <text evidence="2">The sequence shown here is derived from an EMBL/GenBank/DDBJ whole genome shotgun (WGS) entry which is preliminary data.</text>
</comment>
<evidence type="ECO:0000313" key="5">
    <source>
        <dbReference type="Proteomes" id="UP001156856"/>
    </source>
</evidence>
<dbReference type="Proteomes" id="UP000321960">
    <property type="component" value="Unassembled WGS sequence"/>
</dbReference>
<evidence type="ECO:0000256" key="1">
    <source>
        <dbReference type="SAM" id="Phobius"/>
    </source>
</evidence>
<proteinExistence type="predicted"/>
<evidence type="ECO:0000313" key="3">
    <source>
        <dbReference type="EMBL" id="GLS67240.1"/>
    </source>
</evidence>
<accession>A0A512J9F3</accession>
<sequence length="317" mass="36438">MTWVRDLIRASGLYLIVFATGAAFVLGSYRIDHHSFWHHFTRDIGIACLVAFIVIVTIEQRQRREQNQEIRRFLSETHEHLFSTILGVEFPGEVWKLLVQKVMKEKFFRKDTHVFYKLSDPAEPRQIGGIDVVTIQQVTSMEVVNLTGDRVVFPARFFVERLQGPDHQPVLDRKPDIEVSVDGIAIAQSEMKAREPVGKSDEIYNLYEFDVEIGKDDSKIVKMRDYPRDKLVVDSEMWRSVYVCDGLFISITFPDTLEVDIDAIHPDPIEILYRSDTMITARIERPLLPHNGVAFWWSRRAAVAAPAAREPEEAAAP</sequence>
<keyword evidence="1" id="KW-1133">Transmembrane helix</keyword>
<keyword evidence="1" id="KW-0472">Membrane</keyword>
<reference evidence="3" key="1">
    <citation type="journal article" date="2014" name="Int. J. Syst. Evol. Microbiol.">
        <title>Complete genome of a new Firmicutes species belonging to the dominant human colonic microbiota ('Ruminococcus bicirculans') reveals two chromosomes and a selective capacity to utilize plant glucans.</title>
        <authorList>
            <consortium name="NISC Comparative Sequencing Program"/>
            <person name="Wegmann U."/>
            <person name="Louis P."/>
            <person name="Goesmann A."/>
            <person name="Henrissat B."/>
            <person name="Duncan S.H."/>
            <person name="Flint H.J."/>
        </authorList>
    </citation>
    <scope>NUCLEOTIDE SEQUENCE</scope>
    <source>
        <strain evidence="3">NBRC 107715</strain>
    </source>
</reference>
<dbReference type="EMBL" id="BSPK01000111">
    <property type="protein sequence ID" value="GLS67240.1"/>
    <property type="molecule type" value="Genomic_DNA"/>
</dbReference>
<name>A0A512J9F3_9HYPH</name>
<dbReference type="RefSeq" id="WP_147028120.1">
    <property type="nucleotide sequence ID" value="NZ_BJZU01000109.1"/>
</dbReference>
<evidence type="ECO:0000313" key="2">
    <source>
        <dbReference type="EMBL" id="GEP06587.1"/>
    </source>
</evidence>
<reference evidence="5" key="2">
    <citation type="journal article" date="2019" name="Int. J. Syst. Evol. Microbiol.">
        <title>The Global Catalogue of Microorganisms (GCM) 10K type strain sequencing project: providing services to taxonomists for standard genome sequencing and annotation.</title>
        <authorList>
            <consortium name="The Broad Institute Genomics Platform"/>
            <consortium name="The Broad Institute Genome Sequencing Center for Infectious Disease"/>
            <person name="Wu L."/>
            <person name="Ma J."/>
        </authorList>
    </citation>
    <scope>NUCLEOTIDE SEQUENCE [LARGE SCALE GENOMIC DNA]</scope>
    <source>
        <strain evidence="5">NBRC 107715</strain>
    </source>
</reference>
<feature type="transmembrane region" description="Helical" evidence="1">
    <location>
        <begin position="37"/>
        <end position="58"/>
    </location>
</feature>
<organism evidence="2 4">
    <name type="scientific">Methylobacterium oxalidis</name>
    <dbReference type="NCBI Taxonomy" id="944322"/>
    <lineage>
        <taxon>Bacteria</taxon>
        <taxon>Pseudomonadati</taxon>
        <taxon>Pseudomonadota</taxon>
        <taxon>Alphaproteobacteria</taxon>
        <taxon>Hyphomicrobiales</taxon>
        <taxon>Methylobacteriaceae</taxon>
        <taxon>Methylobacterium</taxon>
    </lineage>
</organism>
<keyword evidence="5" id="KW-1185">Reference proteome</keyword>
<dbReference type="Proteomes" id="UP001156856">
    <property type="component" value="Unassembled WGS sequence"/>
</dbReference>
<reference evidence="3" key="4">
    <citation type="submission" date="2023-01" db="EMBL/GenBank/DDBJ databases">
        <title>Draft genome sequence of Methylobacterium oxalidis strain NBRC 107715.</title>
        <authorList>
            <person name="Sun Q."/>
            <person name="Mori K."/>
        </authorList>
    </citation>
    <scope>NUCLEOTIDE SEQUENCE</scope>
    <source>
        <strain evidence="3">NBRC 107715</strain>
    </source>
</reference>
<gene>
    <name evidence="3" type="ORF">GCM10007888_56230</name>
    <name evidence="2" type="ORF">MOX02_46250</name>
</gene>
<evidence type="ECO:0000313" key="4">
    <source>
        <dbReference type="Proteomes" id="UP000321960"/>
    </source>
</evidence>
<keyword evidence="1" id="KW-0812">Transmembrane</keyword>
<dbReference type="EMBL" id="BJZU01000109">
    <property type="protein sequence ID" value="GEP06587.1"/>
    <property type="molecule type" value="Genomic_DNA"/>
</dbReference>